<evidence type="ECO:0000256" key="5">
    <source>
        <dbReference type="ARBA" id="ARBA00022786"/>
    </source>
</evidence>
<sequence length="240" mass="27322">MFRAVADQVYGDEDMHDEVRRLCLDYMEKNRDHFSQFITEDFDQYISRKREKGVCGNHIELQAISEIYSRAIEIYQYSADPINIFNPRVDISSSSKPNAPIRLSYHGSSHYNSVVDPYEATIGVGLGLPGHSPGSADRNLVREAILKSESQLIEDAMLKDKIRLSDFECTEQQISEQVKNFLNVSYFKVSEWSRAAQDDAEEKSLLAQVMALSQQEYLNSLIKKSTKRNDFDQAGSSKSS</sequence>
<evidence type="ECO:0000313" key="11">
    <source>
        <dbReference type="Proteomes" id="UP000274756"/>
    </source>
</evidence>
<dbReference type="GO" id="GO:0006508">
    <property type="term" value="P:proteolysis"/>
    <property type="evidence" value="ECO:0007669"/>
    <property type="project" value="UniProtKB-KW"/>
</dbReference>
<protein>
    <recommendedName>
        <fullName evidence="3">ubiquitinyl hydrolase 1</fullName>
        <ecNumber evidence="3">3.4.19.12</ecNumber>
    </recommendedName>
    <alternativeName>
        <fullName evidence="7">Deubiquitinating enzyme A</fullName>
    </alternativeName>
</protein>
<dbReference type="AlphaFoldDB" id="A0A0N4U406"/>
<dbReference type="WBParaSite" id="DME_0000148701-mRNA-1">
    <property type="protein sequence ID" value="DME_0000148701-mRNA-1"/>
    <property type="gene ID" value="DME_0000148701"/>
</dbReference>
<evidence type="ECO:0000313" key="12">
    <source>
        <dbReference type="WBParaSite" id="DME_0000148701-mRNA-1"/>
    </source>
</evidence>
<dbReference type="PANTHER" id="PTHR12419:SF4">
    <property type="entry name" value="OTU DOMAIN-CONTAINING PROTEIN 5"/>
    <property type="match status" value="1"/>
</dbReference>
<evidence type="ECO:0000313" key="10">
    <source>
        <dbReference type="Proteomes" id="UP000038040"/>
    </source>
</evidence>
<comment type="catalytic activity">
    <reaction evidence="1">
        <text>Thiol-dependent hydrolysis of ester, thioester, amide, peptide and isopeptide bonds formed by the C-terminal Gly of ubiquitin (a 76-residue protein attached to proteins as an intracellular targeting signal).</text>
        <dbReference type="EC" id="3.4.19.12"/>
    </reaction>
</comment>
<dbReference type="Gene3D" id="3.90.70.80">
    <property type="match status" value="1"/>
</dbReference>
<accession>A0A0N4U406</accession>
<reference evidence="12" key="1">
    <citation type="submission" date="2016-04" db="UniProtKB">
        <authorList>
            <consortium name="WormBaseParasite"/>
        </authorList>
    </citation>
    <scope>IDENTIFICATION</scope>
</reference>
<dbReference type="GO" id="GO:0061578">
    <property type="term" value="F:K63-linked deubiquitinase activity"/>
    <property type="evidence" value="ECO:0007669"/>
    <property type="project" value="TreeGrafter"/>
</dbReference>
<comment type="similarity">
    <text evidence="2">Belongs to the peptidase C85 family.</text>
</comment>
<keyword evidence="4" id="KW-0645">Protease</keyword>
<dbReference type="Proteomes" id="UP000274756">
    <property type="component" value="Unassembled WGS sequence"/>
</dbReference>
<dbReference type="SUPFAM" id="SSF54001">
    <property type="entry name" value="Cysteine proteinases"/>
    <property type="match status" value="1"/>
</dbReference>
<keyword evidence="11" id="KW-1185">Reference proteome</keyword>
<dbReference type="STRING" id="318479.A0A0N4U406"/>
<dbReference type="Proteomes" id="UP000038040">
    <property type="component" value="Unplaced"/>
</dbReference>
<dbReference type="EMBL" id="UYYG01001153">
    <property type="protein sequence ID" value="VDN55874.1"/>
    <property type="molecule type" value="Genomic_DNA"/>
</dbReference>
<evidence type="ECO:0000259" key="8">
    <source>
        <dbReference type="PROSITE" id="PS50802"/>
    </source>
</evidence>
<dbReference type="OrthoDB" id="409956at2759"/>
<dbReference type="Pfam" id="PF02338">
    <property type="entry name" value="OTU"/>
    <property type="match status" value="1"/>
</dbReference>
<evidence type="ECO:0000256" key="1">
    <source>
        <dbReference type="ARBA" id="ARBA00000707"/>
    </source>
</evidence>
<dbReference type="FunFam" id="3.90.70.80:FF:000018">
    <property type="entry name" value="OTU domain-containing protein 5-B"/>
    <property type="match status" value="1"/>
</dbReference>
<proteinExistence type="inferred from homology"/>
<evidence type="ECO:0000313" key="9">
    <source>
        <dbReference type="EMBL" id="VDN55874.1"/>
    </source>
</evidence>
<dbReference type="InterPro" id="IPR003323">
    <property type="entry name" value="OTU_dom"/>
</dbReference>
<evidence type="ECO:0000256" key="7">
    <source>
        <dbReference type="ARBA" id="ARBA00033460"/>
    </source>
</evidence>
<dbReference type="EC" id="3.4.19.12" evidence="3"/>
<dbReference type="GO" id="GO:0004843">
    <property type="term" value="F:cysteine-type deubiquitinase activity"/>
    <property type="evidence" value="ECO:0007669"/>
    <property type="project" value="UniProtKB-EC"/>
</dbReference>
<dbReference type="PROSITE" id="PS50802">
    <property type="entry name" value="OTU"/>
    <property type="match status" value="1"/>
</dbReference>
<dbReference type="PANTHER" id="PTHR12419">
    <property type="entry name" value="OTU DOMAIN CONTAINING PROTEIN"/>
    <property type="match status" value="1"/>
</dbReference>
<dbReference type="InterPro" id="IPR050704">
    <property type="entry name" value="Peptidase_C85-like"/>
</dbReference>
<name>A0A0N4U406_DRAME</name>
<keyword evidence="6" id="KW-0378">Hydrolase</keyword>
<dbReference type="CDD" id="cd22752">
    <property type="entry name" value="OTU_OTUD5-like"/>
    <property type="match status" value="1"/>
</dbReference>
<keyword evidence="5" id="KW-0833">Ubl conjugation pathway</keyword>
<evidence type="ECO:0000256" key="3">
    <source>
        <dbReference type="ARBA" id="ARBA00012759"/>
    </source>
</evidence>
<evidence type="ECO:0000256" key="2">
    <source>
        <dbReference type="ARBA" id="ARBA00010407"/>
    </source>
</evidence>
<feature type="domain" description="OTU" evidence="8">
    <location>
        <begin position="1"/>
        <end position="117"/>
    </location>
</feature>
<gene>
    <name evidence="9" type="ORF">DME_LOCUS5847</name>
</gene>
<evidence type="ECO:0000256" key="6">
    <source>
        <dbReference type="ARBA" id="ARBA00022801"/>
    </source>
</evidence>
<evidence type="ECO:0000256" key="4">
    <source>
        <dbReference type="ARBA" id="ARBA00022670"/>
    </source>
</evidence>
<dbReference type="GO" id="GO:0016579">
    <property type="term" value="P:protein deubiquitination"/>
    <property type="evidence" value="ECO:0007669"/>
    <property type="project" value="TreeGrafter"/>
</dbReference>
<organism evidence="10 12">
    <name type="scientific">Dracunculus medinensis</name>
    <name type="common">Guinea worm</name>
    <dbReference type="NCBI Taxonomy" id="318479"/>
    <lineage>
        <taxon>Eukaryota</taxon>
        <taxon>Metazoa</taxon>
        <taxon>Ecdysozoa</taxon>
        <taxon>Nematoda</taxon>
        <taxon>Chromadorea</taxon>
        <taxon>Rhabditida</taxon>
        <taxon>Spirurina</taxon>
        <taxon>Dracunculoidea</taxon>
        <taxon>Dracunculidae</taxon>
        <taxon>Dracunculus</taxon>
    </lineage>
</organism>
<dbReference type="InterPro" id="IPR038765">
    <property type="entry name" value="Papain-like_cys_pep_sf"/>
</dbReference>
<reference evidence="9 11" key="2">
    <citation type="submission" date="2018-11" db="EMBL/GenBank/DDBJ databases">
        <authorList>
            <consortium name="Pathogen Informatics"/>
        </authorList>
    </citation>
    <scope>NUCLEOTIDE SEQUENCE [LARGE SCALE GENOMIC DNA]</scope>
</reference>